<evidence type="ECO:0000313" key="4">
    <source>
        <dbReference type="Proteomes" id="UP000001798"/>
    </source>
</evidence>
<keyword evidence="1" id="KW-1133">Transmembrane helix</keyword>
<feature type="transmembrane region" description="Helical" evidence="1">
    <location>
        <begin position="44"/>
        <end position="61"/>
    </location>
</feature>
<dbReference type="EMBL" id="CP009807">
    <property type="protein sequence ID" value="ATZ48477.1"/>
    <property type="molecule type" value="Genomic_DNA"/>
</dbReference>
<keyword evidence="1" id="KW-0472">Membrane</keyword>
<name>A0A384JDI6_BOTFB</name>
<feature type="signal peptide" evidence="2">
    <location>
        <begin position="1"/>
        <end position="17"/>
    </location>
</feature>
<evidence type="ECO:0000313" key="3">
    <source>
        <dbReference type="EMBL" id="ATZ48477.1"/>
    </source>
</evidence>
<feature type="chain" id="PRO_5016707143" evidence="2">
    <location>
        <begin position="18"/>
        <end position="62"/>
    </location>
</feature>
<keyword evidence="4" id="KW-1185">Reference proteome</keyword>
<dbReference type="OrthoDB" id="3836772at2759"/>
<reference evidence="3 4" key="1">
    <citation type="journal article" date="2011" name="PLoS Genet.">
        <title>Genomic analysis of the necrotrophic fungal pathogens Sclerotinia sclerotiorum and Botrytis cinerea.</title>
        <authorList>
            <person name="Amselem J."/>
            <person name="Cuomo C.A."/>
            <person name="van Kan J.A."/>
            <person name="Viaud M."/>
            <person name="Benito E.P."/>
            <person name="Couloux A."/>
            <person name="Coutinho P.M."/>
            <person name="de Vries R.P."/>
            <person name="Dyer P.S."/>
            <person name="Fillinger S."/>
            <person name="Fournier E."/>
            <person name="Gout L."/>
            <person name="Hahn M."/>
            <person name="Kohn L."/>
            <person name="Lapalu N."/>
            <person name="Plummer K.M."/>
            <person name="Pradier J.M."/>
            <person name="Quevillon E."/>
            <person name="Sharon A."/>
            <person name="Simon A."/>
            <person name="ten Have A."/>
            <person name="Tudzynski B."/>
            <person name="Tudzynski P."/>
            <person name="Wincker P."/>
            <person name="Andrew M."/>
            <person name="Anthouard V."/>
            <person name="Beever R.E."/>
            <person name="Beffa R."/>
            <person name="Benoit I."/>
            <person name="Bouzid O."/>
            <person name="Brault B."/>
            <person name="Chen Z."/>
            <person name="Choquer M."/>
            <person name="Collemare J."/>
            <person name="Cotton P."/>
            <person name="Danchin E.G."/>
            <person name="Da Silva C."/>
            <person name="Gautier A."/>
            <person name="Giraud C."/>
            <person name="Giraud T."/>
            <person name="Gonzalez C."/>
            <person name="Grossetete S."/>
            <person name="Guldener U."/>
            <person name="Henrissat B."/>
            <person name="Howlett B.J."/>
            <person name="Kodira C."/>
            <person name="Kretschmer M."/>
            <person name="Lappartient A."/>
            <person name="Leroch M."/>
            <person name="Levis C."/>
            <person name="Mauceli E."/>
            <person name="Neuveglise C."/>
            <person name="Oeser B."/>
            <person name="Pearson M."/>
            <person name="Poulain J."/>
            <person name="Poussereau N."/>
            <person name="Quesneville H."/>
            <person name="Rascle C."/>
            <person name="Schumacher J."/>
            <person name="Segurens B."/>
            <person name="Sexton A."/>
            <person name="Silva E."/>
            <person name="Sirven C."/>
            <person name="Soanes D.M."/>
            <person name="Talbot N.J."/>
            <person name="Templeton M."/>
            <person name="Yandava C."/>
            <person name="Yarden O."/>
            <person name="Zeng Q."/>
            <person name="Rollins J.A."/>
            <person name="Lebrun M.H."/>
            <person name="Dickman M."/>
        </authorList>
    </citation>
    <scope>NUCLEOTIDE SEQUENCE [LARGE SCALE GENOMIC DNA]</scope>
    <source>
        <strain evidence="3 4">B05.10</strain>
    </source>
</reference>
<sequence>MFNNLLLVAAFATSAFSMSVPRAATSSSSIPDVQWKVSGFTRRKLGFSFWISFFIFLFLFVF</sequence>
<evidence type="ECO:0000256" key="2">
    <source>
        <dbReference type="SAM" id="SignalP"/>
    </source>
</evidence>
<reference evidence="3 4" key="3">
    <citation type="journal article" date="2017" name="Mol. Plant Pathol.">
        <title>A gapless genome sequence of the fungus Botrytis cinerea.</title>
        <authorList>
            <person name="Van Kan J.A."/>
            <person name="Stassen J.H."/>
            <person name="Mosbach A."/>
            <person name="Van Der Lee T.A."/>
            <person name="Faino L."/>
            <person name="Farmer A.D."/>
            <person name="Papasotiriou D.G."/>
            <person name="Zhou S."/>
            <person name="Seidl M.F."/>
            <person name="Cottam E."/>
            <person name="Edel D."/>
            <person name="Hahn M."/>
            <person name="Schwartz D.C."/>
            <person name="Dietrich R.A."/>
            <person name="Widdison S."/>
            <person name="Scalliet G."/>
        </authorList>
    </citation>
    <scope>NUCLEOTIDE SEQUENCE [LARGE SCALE GENOMIC DNA]</scope>
    <source>
        <strain evidence="3 4">B05.10</strain>
    </source>
</reference>
<proteinExistence type="predicted"/>
<dbReference type="RefSeq" id="XP_024547882.1">
    <property type="nucleotide sequence ID" value="XM_024692109.1"/>
</dbReference>
<dbReference type="AlphaFoldDB" id="A0A384JDI6"/>
<dbReference type="Proteomes" id="UP000001798">
    <property type="component" value="Chromosome 3"/>
</dbReference>
<gene>
    <name evidence="3" type="ORF">BCIN_03g06930</name>
</gene>
<evidence type="ECO:0000256" key="1">
    <source>
        <dbReference type="SAM" id="Phobius"/>
    </source>
</evidence>
<organism evidence="3 4">
    <name type="scientific">Botryotinia fuckeliana (strain B05.10)</name>
    <name type="common">Noble rot fungus</name>
    <name type="synonym">Botrytis cinerea</name>
    <dbReference type="NCBI Taxonomy" id="332648"/>
    <lineage>
        <taxon>Eukaryota</taxon>
        <taxon>Fungi</taxon>
        <taxon>Dikarya</taxon>
        <taxon>Ascomycota</taxon>
        <taxon>Pezizomycotina</taxon>
        <taxon>Leotiomycetes</taxon>
        <taxon>Helotiales</taxon>
        <taxon>Sclerotiniaceae</taxon>
        <taxon>Botrytis</taxon>
    </lineage>
</organism>
<keyword evidence="2" id="KW-0732">Signal</keyword>
<keyword evidence="1" id="KW-0812">Transmembrane</keyword>
<reference evidence="3 4" key="2">
    <citation type="journal article" date="2012" name="Eukaryot. Cell">
        <title>Genome update of Botrytis cinerea strains B05.10 and T4.</title>
        <authorList>
            <person name="Staats M."/>
            <person name="van Kan J.A."/>
        </authorList>
    </citation>
    <scope>NUCLEOTIDE SEQUENCE [LARGE SCALE GENOMIC DNA]</scope>
    <source>
        <strain evidence="3 4">B05.10</strain>
    </source>
</reference>
<protein>
    <submittedName>
        <fullName evidence="3">Uncharacterized protein</fullName>
    </submittedName>
</protein>
<dbReference type="GeneID" id="5436073"/>
<accession>A0A384JDI6</accession>
<dbReference type="VEuPathDB" id="FungiDB:Bcin03g06930"/>